<dbReference type="GO" id="GO:0000976">
    <property type="term" value="F:transcription cis-regulatory region binding"/>
    <property type="evidence" value="ECO:0007669"/>
    <property type="project" value="TreeGrafter"/>
</dbReference>
<reference evidence="6 7" key="2">
    <citation type="submission" date="2020-08" db="EMBL/GenBank/DDBJ databases">
        <title>Stappia taiwanensis sp. nov., isolated from a coastal thermal spring.</title>
        <authorList>
            <person name="Kampfer P."/>
        </authorList>
    </citation>
    <scope>NUCLEOTIDE SEQUENCE [LARGE SCALE GENOMIC DNA]</scope>
    <source>
        <strain evidence="6 7">DSM 23284</strain>
    </source>
</reference>
<evidence type="ECO:0000259" key="4">
    <source>
        <dbReference type="PROSITE" id="PS50932"/>
    </source>
</evidence>
<keyword evidence="3" id="KW-0804">Transcription</keyword>
<dbReference type="InterPro" id="IPR046335">
    <property type="entry name" value="LacI/GalR-like_sensor"/>
</dbReference>
<evidence type="ECO:0000256" key="1">
    <source>
        <dbReference type="ARBA" id="ARBA00023015"/>
    </source>
</evidence>
<dbReference type="SUPFAM" id="SSF53822">
    <property type="entry name" value="Periplasmic binding protein-like I"/>
    <property type="match status" value="1"/>
</dbReference>
<dbReference type="PANTHER" id="PTHR30146">
    <property type="entry name" value="LACI-RELATED TRANSCRIPTIONAL REPRESSOR"/>
    <property type="match status" value="1"/>
</dbReference>
<evidence type="ECO:0000256" key="2">
    <source>
        <dbReference type="ARBA" id="ARBA00023125"/>
    </source>
</evidence>
<reference evidence="6 7" key="1">
    <citation type="submission" date="2020-07" db="EMBL/GenBank/DDBJ databases">
        <authorList>
            <person name="Li M."/>
        </authorList>
    </citation>
    <scope>NUCLEOTIDE SEQUENCE [LARGE SCALE GENOMIC DNA]</scope>
    <source>
        <strain evidence="6 7">DSM 23284</strain>
    </source>
</reference>
<dbReference type="Proteomes" id="UP000559404">
    <property type="component" value="Unassembled WGS sequence"/>
</dbReference>
<dbReference type="InterPro" id="IPR000843">
    <property type="entry name" value="HTH_LacI"/>
</dbReference>
<accession>A0A838Y3W9</accession>
<dbReference type="RefSeq" id="WP_181761755.1">
    <property type="nucleotide sequence ID" value="NZ_BMCR01000004.1"/>
</dbReference>
<keyword evidence="1" id="KW-0805">Transcription regulation</keyword>
<organism evidence="6 7">
    <name type="scientific">Stappia taiwanensis</name>
    <dbReference type="NCBI Taxonomy" id="992267"/>
    <lineage>
        <taxon>Bacteria</taxon>
        <taxon>Pseudomonadati</taxon>
        <taxon>Pseudomonadota</taxon>
        <taxon>Alphaproteobacteria</taxon>
        <taxon>Hyphomicrobiales</taxon>
        <taxon>Stappiaceae</taxon>
        <taxon>Stappia</taxon>
    </lineage>
</organism>
<evidence type="ECO:0000313" key="7">
    <source>
        <dbReference type="Proteomes" id="UP000559404"/>
    </source>
</evidence>
<dbReference type="PANTHER" id="PTHR30146:SF109">
    <property type="entry name" value="HTH-TYPE TRANSCRIPTIONAL REGULATOR GALS"/>
    <property type="match status" value="1"/>
</dbReference>
<dbReference type="Pfam" id="PF00356">
    <property type="entry name" value="LacI"/>
    <property type="match status" value="1"/>
</dbReference>
<feature type="domain" description="HTH cro/C1-type" evidence="5">
    <location>
        <begin position="6"/>
        <end position="59"/>
    </location>
</feature>
<dbReference type="EMBL" id="JACEON010000020">
    <property type="protein sequence ID" value="MBA4613560.1"/>
    <property type="molecule type" value="Genomic_DNA"/>
</dbReference>
<feature type="domain" description="HTH lacI-type" evidence="4">
    <location>
        <begin position="11"/>
        <end position="65"/>
    </location>
</feature>
<dbReference type="AlphaFoldDB" id="A0A838Y3W9"/>
<dbReference type="Gene3D" id="3.40.50.2300">
    <property type="match status" value="2"/>
</dbReference>
<evidence type="ECO:0000259" key="5">
    <source>
        <dbReference type="PROSITE" id="PS50943"/>
    </source>
</evidence>
<dbReference type="SMART" id="SM00354">
    <property type="entry name" value="HTH_LACI"/>
    <property type="match status" value="1"/>
</dbReference>
<comment type="caution">
    <text evidence="6">The sequence shown here is derived from an EMBL/GenBank/DDBJ whole genome shotgun (WGS) entry which is preliminary data.</text>
</comment>
<evidence type="ECO:0000313" key="6">
    <source>
        <dbReference type="EMBL" id="MBA4613560.1"/>
    </source>
</evidence>
<dbReference type="InterPro" id="IPR010982">
    <property type="entry name" value="Lambda_DNA-bd_dom_sf"/>
</dbReference>
<dbReference type="CDD" id="cd01392">
    <property type="entry name" value="HTH_LacI"/>
    <property type="match status" value="1"/>
</dbReference>
<dbReference type="SUPFAM" id="SSF47413">
    <property type="entry name" value="lambda repressor-like DNA-binding domains"/>
    <property type="match status" value="1"/>
</dbReference>
<dbReference type="Pfam" id="PF13377">
    <property type="entry name" value="Peripla_BP_3"/>
    <property type="match status" value="1"/>
</dbReference>
<dbReference type="PROSITE" id="PS50943">
    <property type="entry name" value="HTH_CROC1"/>
    <property type="match status" value="1"/>
</dbReference>
<protein>
    <submittedName>
        <fullName evidence="6">Substrate-binding domain-containing protein</fullName>
    </submittedName>
</protein>
<dbReference type="PROSITE" id="PS50932">
    <property type="entry name" value="HTH_LACI_2"/>
    <property type="match status" value="1"/>
</dbReference>
<name>A0A838Y3W9_9HYPH</name>
<sequence>MQNSGRQSRRITAAQVAEAAGVSRSAVSRAFTAGAYLDRAKREKILKVAQELGYRPNALAAGLQAAGRSDLVAIVTGDLVNHYDAEILARLVQSLRGLGKWPVVLGGHEDLREEDVLGVLGYPLDALVLRGGSVAESVALHCAKLNIPMILSGRVMSAPGVDCVCCDNARGAAMAVRALVARGRRKLGYLGGVPHLSSDQDRRTGFETALAEEGLSPAVLAHADYSFEGGYAAARDLLAGGAEIDGLFCANDAMALGVMAAARQEGGLSIPEDLSIIGFDDISMAAWPGFDLTTVRNDMDETVSQILRLLSARLEAPGKDNEVAWIEPELILRGTH</sequence>
<evidence type="ECO:0000256" key="3">
    <source>
        <dbReference type="ARBA" id="ARBA00023163"/>
    </source>
</evidence>
<proteinExistence type="predicted"/>
<dbReference type="CDD" id="cd06278">
    <property type="entry name" value="PBP1_LacI-like"/>
    <property type="match status" value="1"/>
</dbReference>
<keyword evidence="7" id="KW-1185">Reference proteome</keyword>
<keyword evidence="2" id="KW-0238">DNA-binding</keyword>
<gene>
    <name evidence="6" type="ORF">H1W37_18025</name>
</gene>
<dbReference type="InterPro" id="IPR001387">
    <property type="entry name" value="Cro/C1-type_HTH"/>
</dbReference>
<dbReference type="InterPro" id="IPR028082">
    <property type="entry name" value="Peripla_BP_I"/>
</dbReference>
<dbReference type="Gene3D" id="1.10.260.40">
    <property type="entry name" value="lambda repressor-like DNA-binding domains"/>
    <property type="match status" value="1"/>
</dbReference>
<dbReference type="GO" id="GO:0003700">
    <property type="term" value="F:DNA-binding transcription factor activity"/>
    <property type="evidence" value="ECO:0007669"/>
    <property type="project" value="TreeGrafter"/>
</dbReference>